<proteinExistence type="predicted"/>
<dbReference type="Pfam" id="PF00561">
    <property type="entry name" value="Abhydrolase_1"/>
    <property type="match status" value="1"/>
</dbReference>
<name>A0A6P0H3R5_9ACTN</name>
<accession>A0A6P0H3R5</accession>
<comment type="caution">
    <text evidence="4">The sequence shown here is derived from an EMBL/GenBank/DDBJ whole genome shotgun (WGS) entry which is preliminary data.</text>
</comment>
<dbReference type="GO" id="GO:0016787">
    <property type="term" value="F:hydrolase activity"/>
    <property type="evidence" value="ECO:0007669"/>
    <property type="project" value="UniProtKB-KW"/>
</dbReference>
<evidence type="ECO:0000313" key="4">
    <source>
        <dbReference type="EMBL" id="NEN50357.1"/>
    </source>
</evidence>
<evidence type="ECO:0000313" key="3">
    <source>
        <dbReference type="EMBL" id="NEK93590.1"/>
    </source>
</evidence>
<gene>
    <name evidence="4" type="ORF">G3R41_05290</name>
    <name evidence="3" type="ORF">GCU67_05290</name>
</gene>
<evidence type="ECO:0000313" key="5">
    <source>
        <dbReference type="Proteomes" id="UP000468828"/>
    </source>
</evidence>
<dbReference type="Gene3D" id="3.40.50.1820">
    <property type="entry name" value="alpha/beta hydrolase"/>
    <property type="match status" value="1"/>
</dbReference>
<dbReference type="Proteomes" id="UP000468828">
    <property type="component" value="Unassembled WGS sequence"/>
</dbReference>
<dbReference type="EMBL" id="JAAGWB010000013">
    <property type="protein sequence ID" value="NEN50357.1"/>
    <property type="molecule type" value="Genomic_DNA"/>
</dbReference>
<dbReference type="RefSeq" id="WP_163610022.1">
    <property type="nucleotide sequence ID" value="NZ_JAAGWB010000013.1"/>
</dbReference>
<dbReference type="EMBL" id="JAAGWH010000013">
    <property type="protein sequence ID" value="NEK93590.1"/>
    <property type="molecule type" value="Genomic_DNA"/>
</dbReference>
<evidence type="ECO:0000256" key="1">
    <source>
        <dbReference type="ARBA" id="ARBA00022801"/>
    </source>
</evidence>
<dbReference type="InterPro" id="IPR000639">
    <property type="entry name" value="Epox_hydrolase-like"/>
</dbReference>
<keyword evidence="1 4" id="KW-0378">Hydrolase</keyword>
<reference evidence="3 5" key="1">
    <citation type="submission" date="2020-01" db="EMBL/GenBank/DDBJ databases">
        <title>the WGS Modestobacter muralis CPCC 204518.</title>
        <authorList>
            <person name="Jiang Z."/>
        </authorList>
    </citation>
    <scope>NUCLEOTIDE SEQUENCE [LARGE SCALE GENOMIC DNA]</scope>
    <source>
        <strain evidence="3 5">DSM 100205</strain>
    </source>
</reference>
<dbReference type="Proteomes" id="UP000471152">
    <property type="component" value="Unassembled WGS sequence"/>
</dbReference>
<dbReference type="InterPro" id="IPR029058">
    <property type="entry name" value="AB_hydrolase_fold"/>
</dbReference>
<reference evidence="4 6" key="2">
    <citation type="submission" date="2020-02" db="EMBL/GenBank/DDBJ databases">
        <title>The WGS of Modestobacter muralis DSM 100205.</title>
        <authorList>
            <person name="Jiang Z."/>
        </authorList>
    </citation>
    <scope>NUCLEOTIDE SEQUENCE [LARGE SCALE GENOMIC DNA]</scope>
    <source>
        <strain evidence="4 6">DSM 100205</strain>
    </source>
</reference>
<keyword evidence="5" id="KW-1185">Reference proteome</keyword>
<dbReference type="PRINTS" id="PR00412">
    <property type="entry name" value="EPOXHYDRLASE"/>
</dbReference>
<feature type="domain" description="AB hydrolase-1" evidence="2">
    <location>
        <begin position="26"/>
        <end position="307"/>
    </location>
</feature>
<protein>
    <submittedName>
        <fullName evidence="4">Alpha/beta hydrolase</fullName>
    </submittedName>
</protein>
<dbReference type="AlphaFoldDB" id="A0A6P0H3R5"/>
<dbReference type="PANTHER" id="PTHR43329">
    <property type="entry name" value="EPOXIDE HYDROLASE"/>
    <property type="match status" value="1"/>
</dbReference>
<dbReference type="SUPFAM" id="SSF53474">
    <property type="entry name" value="alpha/beta-Hydrolases"/>
    <property type="match status" value="1"/>
</dbReference>
<organism evidence="4 6">
    <name type="scientific">Modestobacter muralis</name>
    <dbReference type="NCBI Taxonomy" id="1608614"/>
    <lineage>
        <taxon>Bacteria</taxon>
        <taxon>Bacillati</taxon>
        <taxon>Actinomycetota</taxon>
        <taxon>Actinomycetes</taxon>
        <taxon>Geodermatophilales</taxon>
        <taxon>Geodermatophilaceae</taxon>
        <taxon>Modestobacter</taxon>
    </lineage>
</organism>
<sequence>MTAPLHHRTVPTPSGDLHLVEQGTGPLVLLLHGFPGTWRAWRAQLPAIAAAGFRAIALDLRGNGTSSAPADVPAYRLEALVDDVVAVVHALGESTAVVVGHDVGSPVAAGAALLRPDVVRAVGLLGVPYSPPGGPRPSDVFAMIGGADADFYVSWFQQPGRAEADIERDPRTWLTGFTTGLSGESHTSPGPDGLFFVPAGARMSDRFPDGPPPAWLDPADLDDAAAELARTGATGALNRYRNADRDWADLAGHTGARLTQPAVFIGGELDTTSTWLADVIAAQAETLPGLYSSTLLPGCGHWVQQERPEEVNQLLTAWLADLP</sequence>
<evidence type="ECO:0000259" key="2">
    <source>
        <dbReference type="Pfam" id="PF00561"/>
    </source>
</evidence>
<dbReference type="InterPro" id="IPR000073">
    <property type="entry name" value="AB_hydrolase_1"/>
</dbReference>
<evidence type="ECO:0000313" key="6">
    <source>
        <dbReference type="Proteomes" id="UP000471152"/>
    </source>
</evidence>